<dbReference type="Pfam" id="PF00582">
    <property type="entry name" value="Usp"/>
    <property type="match status" value="1"/>
</dbReference>
<comment type="caution">
    <text evidence="3">The sequence shown here is derived from an EMBL/GenBank/DDBJ whole genome shotgun (WGS) entry which is preliminary data.</text>
</comment>
<keyword evidence="4" id="KW-1185">Reference proteome</keyword>
<dbReference type="InterPro" id="IPR006015">
    <property type="entry name" value="Universal_stress_UspA"/>
</dbReference>
<dbReference type="SUPFAM" id="SSF52402">
    <property type="entry name" value="Adenine nucleotide alpha hydrolases-like"/>
    <property type="match status" value="1"/>
</dbReference>
<dbReference type="Proteomes" id="UP001385499">
    <property type="component" value="Unassembled WGS sequence"/>
</dbReference>
<dbReference type="Gene3D" id="3.40.50.620">
    <property type="entry name" value="HUPs"/>
    <property type="match status" value="1"/>
</dbReference>
<dbReference type="CDD" id="cd00293">
    <property type="entry name" value="USP-like"/>
    <property type="match status" value="1"/>
</dbReference>
<proteinExistence type="inferred from homology"/>
<organism evidence="3 4">
    <name type="scientific">Roseibium algae</name>
    <dbReference type="NCBI Taxonomy" id="3123038"/>
    <lineage>
        <taxon>Bacteria</taxon>
        <taxon>Pseudomonadati</taxon>
        <taxon>Pseudomonadota</taxon>
        <taxon>Alphaproteobacteria</taxon>
        <taxon>Hyphomicrobiales</taxon>
        <taxon>Stappiaceae</taxon>
        <taxon>Roseibium</taxon>
    </lineage>
</organism>
<dbReference type="InterPro" id="IPR006016">
    <property type="entry name" value="UspA"/>
</dbReference>
<evidence type="ECO:0000313" key="4">
    <source>
        <dbReference type="Proteomes" id="UP001385499"/>
    </source>
</evidence>
<feature type="domain" description="UspA" evidence="2">
    <location>
        <begin position="1"/>
        <end position="140"/>
    </location>
</feature>
<reference evidence="3 4" key="1">
    <citation type="submission" date="2024-02" db="EMBL/GenBank/DDBJ databases">
        <title>Roseibium algae sp. nov., isolated from marine alga (Grateloupia sp.), showing potential in myo-inositol conversion.</title>
        <authorList>
            <person name="Wang Y."/>
        </authorList>
    </citation>
    <scope>NUCLEOTIDE SEQUENCE [LARGE SCALE GENOMIC DNA]</scope>
    <source>
        <strain evidence="3 4">H3510</strain>
    </source>
</reference>
<evidence type="ECO:0000313" key="3">
    <source>
        <dbReference type="EMBL" id="MEJ8474829.1"/>
    </source>
</evidence>
<dbReference type="RefSeq" id="WP_340274596.1">
    <property type="nucleotide sequence ID" value="NZ_JBAKIA010000006.1"/>
</dbReference>
<evidence type="ECO:0000259" key="2">
    <source>
        <dbReference type="Pfam" id="PF00582"/>
    </source>
</evidence>
<comment type="similarity">
    <text evidence="1">Belongs to the universal stress protein A family.</text>
</comment>
<dbReference type="PANTHER" id="PTHR46268:SF6">
    <property type="entry name" value="UNIVERSAL STRESS PROTEIN UP12"/>
    <property type="match status" value="1"/>
</dbReference>
<dbReference type="EMBL" id="JBAKIA010000006">
    <property type="protein sequence ID" value="MEJ8474829.1"/>
    <property type="molecule type" value="Genomic_DNA"/>
</dbReference>
<name>A0ABU8TKY7_9HYPH</name>
<evidence type="ECO:0000256" key="1">
    <source>
        <dbReference type="ARBA" id="ARBA00008791"/>
    </source>
</evidence>
<sequence>MFKKILVPIDPTEAGFAKDAIEMAGKFAKDYGSKIHLVAVCQEVQTFVASQLPQGFQDQEIQDTQNALDGVTAKFGLAEGMVDSQVRVGSVYHEVLEEAAASGCDLILMTSHKPGLSTYFIGSNAAHIVRHAPCSVTVLR</sequence>
<protein>
    <submittedName>
        <fullName evidence="3">Universal stress protein</fullName>
    </submittedName>
</protein>
<dbReference type="PRINTS" id="PR01438">
    <property type="entry name" value="UNVRSLSTRESS"/>
</dbReference>
<dbReference type="PANTHER" id="PTHR46268">
    <property type="entry name" value="STRESS RESPONSE PROTEIN NHAX"/>
    <property type="match status" value="1"/>
</dbReference>
<accession>A0ABU8TKY7</accession>
<dbReference type="InterPro" id="IPR014729">
    <property type="entry name" value="Rossmann-like_a/b/a_fold"/>
</dbReference>
<gene>
    <name evidence="3" type="ORF">V6575_12095</name>
</gene>